<evidence type="ECO:0000313" key="1">
    <source>
        <dbReference type="EMBL" id="BAW18998.1"/>
    </source>
</evidence>
<keyword evidence="2" id="KW-1185">Reference proteome</keyword>
<dbReference type="EMBL" id="AP017924">
    <property type="protein sequence ID" value="BAW18998.1"/>
    <property type="molecule type" value="Genomic_DNA"/>
</dbReference>
<name>A0A1L7N0L2_9CAUD</name>
<evidence type="ECO:0000313" key="2">
    <source>
        <dbReference type="Proteomes" id="UP000222831"/>
    </source>
</evidence>
<dbReference type="InterPro" id="IPR027417">
    <property type="entry name" value="P-loop_NTPase"/>
</dbReference>
<protein>
    <submittedName>
        <fullName evidence="1">Putative terminase, large subunit</fullName>
    </submittedName>
</protein>
<reference evidence="1 2" key="1">
    <citation type="submission" date="2016-12" db="EMBL/GenBank/DDBJ databases">
        <title>Characterization of two jumbo phages RP12 and RP31 infecting the phytopathogen Ralstonia solanacearum.</title>
        <authorList>
            <person name="Kawasaki T."/>
            <person name="Yoshikawa G."/>
            <person name="Ogata H."/>
            <person name="Yamada T."/>
        </authorList>
    </citation>
    <scope>NUCLEOTIDE SEQUENCE [LARGE SCALE GENOMIC DNA]</scope>
    <source>
        <strain evidence="1 2">RP12</strain>
    </source>
</reference>
<dbReference type="GeneID" id="40074419"/>
<accession>A0A1L7N0L2</accession>
<dbReference type="RefSeq" id="YP_009598717.1">
    <property type="nucleotide sequence ID" value="NC_041911.1"/>
</dbReference>
<organism evidence="1 2">
    <name type="scientific">Ralstonia phage RP12</name>
    <dbReference type="NCBI Taxonomy" id="1923889"/>
    <lineage>
        <taxon>Viruses</taxon>
        <taxon>Duplodnaviria</taxon>
        <taxon>Heunggongvirae</taxon>
        <taxon>Uroviricota</taxon>
        <taxon>Caudoviricetes</taxon>
        <taxon>Chimalliviridae</taxon>
        <taxon>Ripduovirus</taxon>
        <taxon>Ripduovirus RP12</taxon>
    </lineage>
</organism>
<dbReference type="Gene3D" id="3.30.420.240">
    <property type="match status" value="1"/>
</dbReference>
<dbReference type="KEGG" id="vg:40074419"/>
<dbReference type="Proteomes" id="UP000222831">
    <property type="component" value="Segment"/>
</dbReference>
<proteinExistence type="predicted"/>
<dbReference type="Gene3D" id="3.40.50.300">
    <property type="entry name" value="P-loop containing nucleotide triphosphate hydrolases"/>
    <property type="match status" value="1"/>
</dbReference>
<dbReference type="OrthoDB" id="691at10239"/>
<sequence>MAILFMDDWKRYPSAIVDTETKNKSYLRLAVLYRSLGVKNHAFLLALVNPALRGVDPHSLSLSETQKAMIALECAINPWYYFREVAKAPAIGGGDAVMQEANRGNIALYWLFFNHVMTFLIQIRQTGKSFSTDSLMTYLMNIGCRDTEINLLTKDDNLRRGNINRLKDIAAELPSYLNQQSRDDASNTEEITRVRLKNRYKTHVPQMSPKRALNLGRGLTSGIFHIDEGPFQPNIAIALPAALAATGAAVDRAKKAGAYYGTILTTTAGKKDDKDGAFIYKMVSQSAVWSEKFFDAMNEAALYEIIRKASPKGKLRVNITLNHRQLGKTDQWLMEKLEESVQTGDDANRDYFNMWTSGSQTSPLSTTILNAIRNSVRGSDHTDISRISSYTTRWYLPEDQISKRMFDSTYVMGCDSSNASGGDDCAFYVMDTQTLETVCVANINETNLIHLSKWIAAFLIKYPSVTFIPENRSSGQSIIDYLLIELSAVGINPFKRIYNTVVQDKQVNEVQYEEMQRLVSRNNHDQYARFKKTFGFTTSGGGTTSRSALYSETLQLAAKRSCDRVYDKVLADQINGLITKNGRVDHPPGEHDDMCIAWLLAHWMITKAKNLRYYGIDPSLVGSLLNDSGDGMDPQQADEKREQRVIRERINALADKIAQAKDLFVIVRLEQEMRALSSRVVVEENEVFNVDNLIREAKERKRTDRAASSTGSNWTRRNAVGSWNGYTELSGRRGFGS</sequence>